<proteinExistence type="predicted"/>
<gene>
    <name evidence="2" type="ORF">ARMGADRAFT_1066132</name>
</gene>
<evidence type="ECO:0000259" key="1">
    <source>
        <dbReference type="Pfam" id="PF18648"/>
    </source>
</evidence>
<dbReference type="AlphaFoldDB" id="A0A2H3DGE0"/>
<dbReference type="InParanoid" id="A0A2H3DGE0"/>
<keyword evidence="3" id="KW-1185">Reference proteome</keyword>
<protein>
    <recommendedName>
        <fullName evidence="1">Tse2 ADP-ribosyltransferase toxin domain-containing protein</fullName>
    </recommendedName>
</protein>
<dbReference type="EMBL" id="KZ293679">
    <property type="protein sequence ID" value="PBK87323.1"/>
    <property type="molecule type" value="Genomic_DNA"/>
</dbReference>
<accession>A0A2H3DGE0</accession>
<organism evidence="2 3">
    <name type="scientific">Armillaria gallica</name>
    <name type="common">Bulbous honey fungus</name>
    <name type="synonym">Armillaria bulbosa</name>
    <dbReference type="NCBI Taxonomy" id="47427"/>
    <lineage>
        <taxon>Eukaryota</taxon>
        <taxon>Fungi</taxon>
        <taxon>Dikarya</taxon>
        <taxon>Basidiomycota</taxon>
        <taxon>Agaricomycotina</taxon>
        <taxon>Agaricomycetes</taxon>
        <taxon>Agaricomycetidae</taxon>
        <taxon>Agaricales</taxon>
        <taxon>Marasmiineae</taxon>
        <taxon>Physalacriaceae</taxon>
        <taxon>Armillaria</taxon>
    </lineage>
</organism>
<evidence type="ECO:0000313" key="3">
    <source>
        <dbReference type="Proteomes" id="UP000217790"/>
    </source>
</evidence>
<dbReference type="OrthoDB" id="10266325at2759"/>
<dbReference type="OMA" id="AHERADH"/>
<dbReference type="Proteomes" id="UP000217790">
    <property type="component" value="Unassembled WGS sequence"/>
</dbReference>
<reference evidence="3" key="1">
    <citation type="journal article" date="2017" name="Nat. Ecol. Evol.">
        <title>Genome expansion and lineage-specific genetic innovations in the forest pathogenic fungi Armillaria.</title>
        <authorList>
            <person name="Sipos G."/>
            <person name="Prasanna A.N."/>
            <person name="Walter M.C."/>
            <person name="O'Connor E."/>
            <person name="Balint B."/>
            <person name="Krizsan K."/>
            <person name="Kiss B."/>
            <person name="Hess J."/>
            <person name="Varga T."/>
            <person name="Slot J."/>
            <person name="Riley R."/>
            <person name="Boka B."/>
            <person name="Rigling D."/>
            <person name="Barry K."/>
            <person name="Lee J."/>
            <person name="Mihaltcheva S."/>
            <person name="LaButti K."/>
            <person name="Lipzen A."/>
            <person name="Waldron R."/>
            <person name="Moloney N.M."/>
            <person name="Sperisen C."/>
            <person name="Kredics L."/>
            <person name="Vagvoelgyi C."/>
            <person name="Patrignani A."/>
            <person name="Fitzpatrick D."/>
            <person name="Nagy I."/>
            <person name="Doyle S."/>
            <person name="Anderson J.B."/>
            <person name="Grigoriev I.V."/>
            <person name="Gueldener U."/>
            <person name="Muensterkoetter M."/>
            <person name="Nagy L.G."/>
        </authorList>
    </citation>
    <scope>NUCLEOTIDE SEQUENCE [LARGE SCALE GENOMIC DNA]</scope>
    <source>
        <strain evidence="3">Ar21-2</strain>
    </source>
</reference>
<dbReference type="Pfam" id="PF18648">
    <property type="entry name" value="ADPRTs_Tse2"/>
    <property type="match status" value="1"/>
</dbReference>
<dbReference type="InterPro" id="IPR041018">
    <property type="entry name" value="ADPRTs_Tse2"/>
</dbReference>
<sequence length="195" mass="22104">MRVTTITPFNSIRDSTWTTVPDQEAGHIWKLDTPTFLGNSSTELRTDFCAFSWSIQLKSSAATPPKSSFYRPLLGRYDYLPCELVRIIDSNRVTLRDYKKQIESGRTSYALRTHEDGLIHPKLGPMFEGPSGASVRPNGPFLQVLIRSFQGKEIVIYRLPEGTKLPSDLVCLHEHTDHHSIQCAVPMTLRELDTK</sequence>
<evidence type="ECO:0000313" key="2">
    <source>
        <dbReference type="EMBL" id="PBK87323.1"/>
    </source>
</evidence>
<name>A0A2H3DGE0_ARMGA</name>
<feature type="domain" description="Tse2 ADP-ribosyltransferase toxin" evidence="1">
    <location>
        <begin position="83"/>
        <end position="192"/>
    </location>
</feature>